<dbReference type="Gene3D" id="3.40.50.2000">
    <property type="entry name" value="Glycogen Phosphorylase B"/>
    <property type="match status" value="2"/>
</dbReference>
<keyword evidence="1 3" id="KW-0808">Transferase</keyword>
<reference evidence="3 4" key="1">
    <citation type="submission" date="2018-08" db="EMBL/GenBank/DDBJ databases">
        <title>Meiothermus terrae DSM 26712 genome sequencing project.</title>
        <authorList>
            <person name="Da Costa M.S."/>
            <person name="Albuquerque L."/>
            <person name="Raposo P."/>
            <person name="Froufe H.J.C."/>
            <person name="Barroso C.S."/>
            <person name="Egas C."/>
        </authorList>
    </citation>
    <scope>NUCLEOTIDE SEQUENCE [LARGE SCALE GENOMIC DNA]</scope>
    <source>
        <strain evidence="3 4">DSM 26712</strain>
    </source>
</reference>
<dbReference type="Proteomes" id="UP000265715">
    <property type="component" value="Unassembled WGS sequence"/>
</dbReference>
<name>A0A399EM80_9DEIN</name>
<dbReference type="GO" id="GO:0016757">
    <property type="term" value="F:glycosyltransferase activity"/>
    <property type="evidence" value="ECO:0007669"/>
    <property type="project" value="TreeGrafter"/>
</dbReference>
<accession>A0A399EM80</accession>
<evidence type="ECO:0000313" key="3">
    <source>
        <dbReference type="EMBL" id="RIH85068.1"/>
    </source>
</evidence>
<proteinExistence type="predicted"/>
<dbReference type="EMBL" id="QXDL01000064">
    <property type="protein sequence ID" value="RIH85068.1"/>
    <property type="molecule type" value="Genomic_DNA"/>
</dbReference>
<dbReference type="Pfam" id="PF13439">
    <property type="entry name" value="Glyco_transf_4"/>
    <property type="match status" value="1"/>
</dbReference>
<dbReference type="RefSeq" id="WP_119314922.1">
    <property type="nucleotide sequence ID" value="NZ_QXDL01000064.1"/>
</dbReference>
<evidence type="ECO:0000259" key="2">
    <source>
        <dbReference type="Pfam" id="PF13439"/>
    </source>
</evidence>
<evidence type="ECO:0000256" key="1">
    <source>
        <dbReference type="ARBA" id="ARBA00022679"/>
    </source>
</evidence>
<dbReference type="AlphaFoldDB" id="A0A399EM80"/>
<dbReference type="PANTHER" id="PTHR46401:SF2">
    <property type="entry name" value="GLYCOSYLTRANSFERASE WBBK-RELATED"/>
    <property type="match status" value="1"/>
</dbReference>
<dbReference type="OrthoDB" id="9813211at2"/>
<dbReference type="PANTHER" id="PTHR46401">
    <property type="entry name" value="GLYCOSYLTRANSFERASE WBBK-RELATED"/>
    <property type="match status" value="1"/>
</dbReference>
<sequence>MKRPHAYVISLKFSPVHKTLSFAFGKQLSHVEGTPVCYLLSHAYEWLISGPIESNSFIRYFGYSNSVRSMLIDFVAFLLWRWLALWQLFKDNPPICVYFQNPHPLNPLVALLAKVINRQCKVVVYIHEVTSYGVQRGFIALYMRLVALVQRILLRLTDDVVVSSESVKEVLCQVYPGYQKPIHIVPLLFEDFSKQTAEPRQYLTYLGRVDDNRGIQIFLDFANYCAAISFDIKFQIVTRDDISIYLATLSDEAKERLLVINQPEISDATIAEALQRSIACMILYKYEIMQSGVPPVAYMNGTPVLVSSVRGLMEDVIPNQTGVIVHSNPRMEDLLEGVKFIRANIEAMSGHCRQLFLDKFSEANWSRYYGWLLDQLKGKR</sequence>
<keyword evidence="4" id="KW-1185">Reference proteome</keyword>
<dbReference type="SUPFAM" id="SSF53756">
    <property type="entry name" value="UDP-Glycosyltransferase/glycogen phosphorylase"/>
    <property type="match status" value="1"/>
</dbReference>
<comment type="caution">
    <text evidence="3">The sequence shown here is derived from an EMBL/GenBank/DDBJ whole genome shotgun (WGS) entry which is preliminary data.</text>
</comment>
<gene>
    <name evidence="3" type="ORF">Mterra_01810</name>
</gene>
<organism evidence="3 4">
    <name type="scientific">Calidithermus terrae</name>
    <dbReference type="NCBI Taxonomy" id="1408545"/>
    <lineage>
        <taxon>Bacteria</taxon>
        <taxon>Thermotogati</taxon>
        <taxon>Deinococcota</taxon>
        <taxon>Deinococci</taxon>
        <taxon>Thermales</taxon>
        <taxon>Thermaceae</taxon>
        <taxon>Calidithermus</taxon>
    </lineage>
</organism>
<dbReference type="InterPro" id="IPR028098">
    <property type="entry name" value="Glyco_trans_4-like_N"/>
</dbReference>
<dbReference type="GO" id="GO:0009103">
    <property type="term" value="P:lipopolysaccharide biosynthetic process"/>
    <property type="evidence" value="ECO:0007669"/>
    <property type="project" value="TreeGrafter"/>
</dbReference>
<protein>
    <submittedName>
        <fullName evidence="3">Glycosyltransferase Family 4</fullName>
    </submittedName>
</protein>
<feature type="domain" description="Glycosyltransferase subfamily 4-like N-terminal" evidence="2">
    <location>
        <begin position="73"/>
        <end position="186"/>
    </location>
</feature>
<evidence type="ECO:0000313" key="4">
    <source>
        <dbReference type="Proteomes" id="UP000265715"/>
    </source>
</evidence>